<evidence type="ECO:0000256" key="3">
    <source>
        <dbReference type="ARBA" id="ARBA00022475"/>
    </source>
</evidence>
<protein>
    <submittedName>
        <fullName evidence="9">DedA family protein</fullName>
    </submittedName>
</protein>
<proteinExistence type="inferred from homology"/>
<feature type="transmembrane region" description="Helical" evidence="7">
    <location>
        <begin position="213"/>
        <end position="232"/>
    </location>
</feature>
<evidence type="ECO:0000256" key="7">
    <source>
        <dbReference type="RuleBase" id="RU367016"/>
    </source>
</evidence>
<comment type="caution">
    <text evidence="9">The sequence shown here is derived from an EMBL/GenBank/DDBJ whole genome shotgun (WGS) entry which is preliminary data.</text>
</comment>
<dbReference type="EMBL" id="REFW01000001">
    <property type="protein sequence ID" value="RMB62019.1"/>
    <property type="molecule type" value="Genomic_DNA"/>
</dbReference>
<evidence type="ECO:0000259" key="8">
    <source>
        <dbReference type="Pfam" id="PF09335"/>
    </source>
</evidence>
<dbReference type="AlphaFoldDB" id="A0A3M0GLH5"/>
<evidence type="ECO:0000256" key="5">
    <source>
        <dbReference type="ARBA" id="ARBA00022989"/>
    </source>
</evidence>
<dbReference type="PANTHER" id="PTHR30353:SF0">
    <property type="entry name" value="TRANSMEMBRANE PROTEIN"/>
    <property type="match status" value="1"/>
</dbReference>
<dbReference type="GO" id="GO:0005886">
    <property type="term" value="C:plasma membrane"/>
    <property type="evidence" value="ECO:0007669"/>
    <property type="project" value="UniProtKB-SubCell"/>
</dbReference>
<organism evidence="9 10">
    <name type="scientific">Tessaracoccus antarcticus</name>
    <dbReference type="NCBI Taxonomy" id="2479848"/>
    <lineage>
        <taxon>Bacteria</taxon>
        <taxon>Bacillati</taxon>
        <taxon>Actinomycetota</taxon>
        <taxon>Actinomycetes</taxon>
        <taxon>Propionibacteriales</taxon>
        <taxon>Propionibacteriaceae</taxon>
        <taxon>Tessaracoccus</taxon>
    </lineage>
</organism>
<feature type="transmembrane region" description="Helical" evidence="7">
    <location>
        <begin position="12"/>
        <end position="32"/>
    </location>
</feature>
<dbReference type="OrthoDB" id="9813426at2"/>
<evidence type="ECO:0000256" key="6">
    <source>
        <dbReference type="ARBA" id="ARBA00023136"/>
    </source>
</evidence>
<comment type="similarity">
    <text evidence="2 7">Belongs to the DedA family.</text>
</comment>
<keyword evidence="5 7" id="KW-1133">Transmembrane helix</keyword>
<keyword evidence="10" id="KW-1185">Reference proteome</keyword>
<sequence length="248" mass="27041">MGGSKRDAGNLVHVTTLFELAVLVPLLLPDWLDPEYLITAMGNWALWGCALIIFAECGLFSLLPGDSLLFTIGMFVALGTVSLTDSKASTLVWACVVLTLAAVLGNLSGYFLGRWVGPPLFKPRDGFMGKVFNQKYVDQTHEFFDKYGSRALILARFVPMVRTFVTLVAGVAHMNLRRFMTYSAIGGVLWASGVTVLGFFLGQIPVVHNNIEVAFILIVFISILPMVAEVLLARRRRGGQVSPATIGD</sequence>
<dbReference type="Proteomes" id="UP000275256">
    <property type="component" value="Unassembled WGS sequence"/>
</dbReference>
<evidence type="ECO:0000256" key="4">
    <source>
        <dbReference type="ARBA" id="ARBA00022692"/>
    </source>
</evidence>
<name>A0A3M0GLH5_9ACTN</name>
<evidence type="ECO:0000313" key="9">
    <source>
        <dbReference type="EMBL" id="RMB62019.1"/>
    </source>
</evidence>
<comment type="subcellular location">
    <subcellularLocation>
        <location evidence="1 7">Cell membrane</location>
        <topology evidence="1 7">Multi-pass membrane protein</topology>
    </subcellularLocation>
</comment>
<evidence type="ECO:0000256" key="2">
    <source>
        <dbReference type="ARBA" id="ARBA00010792"/>
    </source>
</evidence>
<keyword evidence="3 7" id="KW-1003">Cell membrane</keyword>
<keyword evidence="4 7" id="KW-0812">Transmembrane</keyword>
<dbReference type="InterPro" id="IPR032818">
    <property type="entry name" value="DedA-like"/>
</dbReference>
<dbReference type="PANTHER" id="PTHR30353">
    <property type="entry name" value="INNER MEMBRANE PROTEIN DEDA-RELATED"/>
    <property type="match status" value="1"/>
</dbReference>
<dbReference type="Pfam" id="PF09335">
    <property type="entry name" value="VTT_dom"/>
    <property type="match status" value="1"/>
</dbReference>
<feature type="transmembrane region" description="Helical" evidence="7">
    <location>
        <begin position="179"/>
        <end position="201"/>
    </location>
</feature>
<feature type="transmembrane region" description="Helical" evidence="7">
    <location>
        <begin position="68"/>
        <end position="84"/>
    </location>
</feature>
<gene>
    <name evidence="9" type="ORF">EAX62_05390</name>
</gene>
<reference evidence="9 10" key="1">
    <citation type="submission" date="2018-10" db="EMBL/GenBank/DDBJ databases">
        <title>Tessaracoccus antarcticuss sp. nov., isolated from sediment.</title>
        <authorList>
            <person name="Zhou L.Y."/>
            <person name="Du Z.J."/>
        </authorList>
    </citation>
    <scope>NUCLEOTIDE SEQUENCE [LARGE SCALE GENOMIC DNA]</scope>
    <source>
        <strain evidence="9 10">JDX10</strain>
    </source>
</reference>
<evidence type="ECO:0000256" key="1">
    <source>
        <dbReference type="ARBA" id="ARBA00004651"/>
    </source>
</evidence>
<feature type="transmembrane region" description="Helical" evidence="7">
    <location>
        <begin position="153"/>
        <end position="172"/>
    </location>
</feature>
<keyword evidence="6 7" id="KW-0472">Membrane</keyword>
<dbReference type="InterPro" id="IPR032816">
    <property type="entry name" value="VTT_dom"/>
</dbReference>
<feature type="transmembrane region" description="Helical" evidence="7">
    <location>
        <begin position="91"/>
        <end position="112"/>
    </location>
</feature>
<feature type="transmembrane region" description="Helical" evidence="7">
    <location>
        <begin position="44"/>
        <end position="62"/>
    </location>
</feature>
<evidence type="ECO:0000313" key="10">
    <source>
        <dbReference type="Proteomes" id="UP000275256"/>
    </source>
</evidence>
<feature type="domain" description="VTT" evidence="8">
    <location>
        <begin position="64"/>
        <end position="198"/>
    </location>
</feature>
<accession>A0A3M0GLH5</accession>
<comment type="caution">
    <text evidence="7">Lacks conserved residue(s) required for the propagation of feature annotation.</text>
</comment>